<dbReference type="FunFam" id="2.70.170.10:FF:000024">
    <property type="entry name" value="Histamine-gated chloride channel subunit"/>
    <property type="match status" value="1"/>
</dbReference>
<evidence type="ECO:0000313" key="18">
    <source>
        <dbReference type="Proteomes" id="UP000708208"/>
    </source>
</evidence>
<dbReference type="PIRSF" id="PIRSF001220">
    <property type="entry name" value="L-ASNase_gatD"/>
    <property type="match status" value="1"/>
</dbReference>
<dbReference type="FunFam" id="3.40.50.40:FF:000001">
    <property type="entry name" value="L-asparaginase 1"/>
    <property type="match status" value="1"/>
</dbReference>
<dbReference type="Gene3D" id="3.40.50.1170">
    <property type="entry name" value="L-asparaginase, N-terminal domain"/>
    <property type="match status" value="1"/>
</dbReference>
<dbReference type="InterPro" id="IPR006029">
    <property type="entry name" value="Neurotrans-gated_channel_TM"/>
</dbReference>
<dbReference type="CDD" id="cd08963">
    <property type="entry name" value="L-asparaginase_I"/>
    <property type="match status" value="1"/>
</dbReference>
<dbReference type="GO" id="GO:0004888">
    <property type="term" value="F:transmembrane signaling receptor activity"/>
    <property type="evidence" value="ECO:0007669"/>
    <property type="project" value="InterPro"/>
</dbReference>
<feature type="transmembrane region" description="Helical" evidence="12">
    <location>
        <begin position="1138"/>
        <end position="1155"/>
    </location>
</feature>
<dbReference type="InterPro" id="IPR006201">
    <property type="entry name" value="Neur_channel"/>
</dbReference>
<feature type="active site" evidence="10">
    <location>
        <position position="167"/>
    </location>
</feature>
<evidence type="ECO:0000259" key="14">
    <source>
        <dbReference type="Pfam" id="PF02931"/>
    </source>
</evidence>
<dbReference type="PANTHER" id="PTHR11707">
    <property type="entry name" value="L-ASPARAGINASE"/>
    <property type="match status" value="1"/>
</dbReference>
<proteinExistence type="inferred from homology"/>
<evidence type="ECO:0000259" key="13">
    <source>
        <dbReference type="Pfam" id="PF00710"/>
    </source>
</evidence>
<keyword evidence="12" id="KW-1133">Transmembrane helix</keyword>
<dbReference type="InterPro" id="IPR040919">
    <property type="entry name" value="Asparaginase_C"/>
</dbReference>
<name>A0A8J2LGL0_9HEXA</name>
<keyword evidence="12" id="KW-0812">Transmembrane</keyword>
<keyword evidence="18" id="KW-1185">Reference proteome</keyword>
<feature type="domain" description="L-asparaginase N-terminal" evidence="13">
    <location>
        <begin position="52"/>
        <end position="269"/>
    </location>
</feature>
<reference evidence="17" key="1">
    <citation type="submission" date="2021-06" db="EMBL/GenBank/DDBJ databases">
        <authorList>
            <person name="Hodson N. C."/>
            <person name="Mongue J. A."/>
            <person name="Jaron S. K."/>
        </authorList>
    </citation>
    <scope>NUCLEOTIDE SEQUENCE</scope>
</reference>
<gene>
    <name evidence="17" type="ORF">AFUS01_LOCUS45153</name>
</gene>
<dbReference type="PROSITE" id="PS51732">
    <property type="entry name" value="ASN_GLN_ASE_3"/>
    <property type="match status" value="1"/>
</dbReference>
<evidence type="ECO:0000256" key="9">
    <source>
        <dbReference type="PROSITE-ProRule" id="PRU00023"/>
    </source>
</evidence>
<dbReference type="SFLD" id="SFLDS00057">
    <property type="entry name" value="Glutaminase/Asparaginase"/>
    <property type="match status" value="1"/>
</dbReference>
<dbReference type="GO" id="GO:0004067">
    <property type="term" value="F:asparaginase activity"/>
    <property type="evidence" value="ECO:0007669"/>
    <property type="project" value="UniProtKB-UniRule"/>
</dbReference>
<dbReference type="InterPro" id="IPR037152">
    <property type="entry name" value="L-asparaginase_N_sf"/>
</dbReference>
<feature type="binding site" evidence="8">
    <location>
        <position position="136"/>
    </location>
    <ligand>
        <name>substrate</name>
    </ligand>
</feature>
<dbReference type="EC" id="3.5.1.1" evidence="2"/>
<keyword evidence="5 9" id="KW-0040">ANK repeat</keyword>
<feature type="transmembrane region" description="Helical" evidence="12">
    <location>
        <begin position="988"/>
        <end position="1008"/>
    </location>
</feature>
<dbReference type="InterPro" id="IPR027475">
    <property type="entry name" value="Asparaginase/glutaminase_AS2"/>
</dbReference>
<keyword evidence="4" id="KW-0378">Hydrolase</keyword>
<evidence type="ECO:0000256" key="7">
    <source>
        <dbReference type="ARBA" id="ARBA00061199"/>
    </source>
</evidence>
<dbReference type="GO" id="GO:0005230">
    <property type="term" value="F:extracellular ligand-gated monoatomic ion channel activity"/>
    <property type="evidence" value="ECO:0007669"/>
    <property type="project" value="InterPro"/>
</dbReference>
<evidence type="ECO:0000256" key="8">
    <source>
        <dbReference type="PIRSR" id="PIRSR001220-2"/>
    </source>
</evidence>
<dbReference type="Gene3D" id="3.40.50.40">
    <property type="match status" value="1"/>
</dbReference>
<dbReference type="InterPro" id="IPR041725">
    <property type="entry name" value="L-asparaginase_I"/>
</dbReference>
<dbReference type="PROSITE" id="PS00917">
    <property type="entry name" value="ASN_GLN_ASE_2"/>
    <property type="match status" value="1"/>
</dbReference>
<feature type="binding site" evidence="8">
    <location>
        <begin position="167"/>
        <end position="168"/>
    </location>
    <ligand>
        <name>substrate</name>
    </ligand>
</feature>
<comment type="similarity">
    <text evidence="7">In the N-terminal section; belongs to the asparaginase 1 family.</text>
</comment>
<dbReference type="Proteomes" id="UP000708208">
    <property type="component" value="Unassembled WGS sequence"/>
</dbReference>
<dbReference type="Pfam" id="PF17763">
    <property type="entry name" value="Asparaginase_C"/>
    <property type="match status" value="1"/>
</dbReference>
<keyword evidence="3" id="KW-0677">Repeat</keyword>
<dbReference type="InterPro" id="IPR006202">
    <property type="entry name" value="Neur_chan_lig-bd"/>
</dbReference>
<evidence type="ECO:0000259" key="16">
    <source>
        <dbReference type="Pfam" id="PF17763"/>
    </source>
</evidence>
<evidence type="ECO:0000256" key="5">
    <source>
        <dbReference type="ARBA" id="ARBA00023043"/>
    </source>
</evidence>
<dbReference type="InterPro" id="IPR027474">
    <property type="entry name" value="L-asparaginase_N"/>
</dbReference>
<comment type="subcellular location">
    <subcellularLocation>
        <location evidence="1">Membrane</location>
        <topology evidence="1">Multi-pass membrane protein</topology>
    </subcellularLocation>
</comment>
<dbReference type="GO" id="GO:0009066">
    <property type="term" value="P:aspartate family amino acid metabolic process"/>
    <property type="evidence" value="ECO:0007669"/>
    <property type="project" value="UniProtKB-ARBA"/>
</dbReference>
<feature type="domain" description="Neurotransmitter-gated ion-channel ligand-binding" evidence="14">
    <location>
        <begin position="785"/>
        <end position="983"/>
    </location>
</feature>
<accession>A0A8J2LGL0</accession>
<evidence type="ECO:0000313" key="17">
    <source>
        <dbReference type="EMBL" id="CAG7835832.1"/>
    </source>
</evidence>
<evidence type="ECO:0000256" key="3">
    <source>
        <dbReference type="ARBA" id="ARBA00022737"/>
    </source>
</evidence>
<dbReference type="CDD" id="cd19049">
    <property type="entry name" value="LGIC_TM_anion"/>
    <property type="match status" value="1"/>
</dbReference>
<dbReference type="OrthoDB" id="542841at2759"/>
<evidence type="ECO:0000256" key="2">
    <source>
        <dbReference type="ARBA" id="ARBA00012920"/>
    </source>
</evidence>
<evidence type="ECO:0000256" key="10">
    <source>
        <dbReference type="PROSITE-ProRule" id="PRU10100"/>
    </source>
</evidence>
<feature type="region of interest" description="Disordered" evidence="11">
    <location>
        <begin position="709"/>
        <end position="736"/>
    </location>
</feature>
<dbReference type="GO" id="GO:0016020">
    <property type="term" value="C:membrane"/>
    <property type="evidence" value="ECO:0007669"/>
    <property type="project" value="UniProtKB-SubCell"/>
</dbReference>
<comment type="caution">
    <text evidence="17">The sequence shown here is derived from an EMBL/GenBank/DDBJ whole genome shotgun (WGS) entry which is preliminary data.</text>
</comment>
<feature type="repeat" description="ANK" evidence="9">
    <location>
        <begin position="622"/>
        <end position="654"/>
    </location>
</feature>
<keyword evidence="6 12" id="KW-0472">Membrane</keyword>
<evidence type="ECO:0000259" key="15">
    <source>
        <dbReference type="Pfam" id="PF02932"/>
    </source>
</evidence>
<dbReference type="PROSITE" id="PS50297">
    <property type="entry name" value="ANK_REP_REGION"/>
    <property type="match status" value="2"/>
</dbReference>
<evidence type="ECO:0000256" key="11">
    <source>
        <dbReference type="SAM" id="MobiDB-lite"/>
    </source>
</evidence>
<dbReference type="InterPro" id="IPR006033">
    <property type="entry name" value="AsnA_fam"/>
</dbReference>
<feature type="domain" description="Neurotransmitter-gated ion-channel transmembrane" evidence="15">
    <location>
        <begin position="991"/>
        <end position="1071"/>
    </location>
</feature>
<feature type="compositionally biased region" description="Low complexity" evidence="11">
    <location>
        <begin position="709"/>
        <end position="722"/>
    </location>
</feature>
<organism evidence="17 18">
    <name type="scientific">Allacma fusca</name>
    <dbReference type="NCBI Taxonomy" id="39272"/>
    <lineage>
        <taxon>Eukaryota</taxon>
        <taxon>Metazoa</taxon>
        <taxon>Ecdysozoa</taxon>
        <taxon>Arthropoda</taxon>
        <taxon>Hexapoda</taxon>
        <taxon>Collembola</taxon>
        <taxon>Symphypleona</taxon>
        <taxon>Sminthuridae</taxon>
        <taxon>Allacma</taxon>
    </lineage>
</organism>
<dbReference type="Pfam" id="PF12796">
    <property type="entry name" value="Ank_2"/>
    <property type="match status" value="2"/>
</dbReference>
<dbReference type="Pfam" id="PF02931">
    <property type="entry name" value="Neur_chan_LBD"/>
    <property type="match status" value="1"/>
</dbReference>
<dbReference type="InterPro" id="IPR018000">
    <property type="entry name" value="Neurotransmitter_ion_chnl_CS"/>
</dbReference>
<dbReference type="PROSITE" id="PS50088">
    <property type="entry name" value="ANK_REPEAT"/>
    <property type="match status" value="2"/>
</dbReference>
<dbReference type="Pfam" id="PF00710">
    <property type="entry name" value="Asparaginase"/>
    <property type="match status" value="1"/>
</dbReference>
<evidence type="ECO:0000256" key="1">
    <source>
        <dbReference type="ARBA" id="ARBA00004141"/>
    </source>
</evidence>
<dbReference type="InterPro" id="IPR027473">
    <property type="entry name" value="L-asparaginase_C"/>
</dbReference>
<dbReference type="InterPro" id="IPR002110">
    <property type="entry name" value="Ankyrin_rpt"/>
</dbReference>
<feature type="domain" description="Asparaginase/glutaminase C-terminal" evidence="16">
    <location>
        <begin position="288"/>
        <end position="402"/>
    </location>
</feature>
<dbReference type="EMBL" id="CAJVCH010570774">
    <property type="protein sequence ID" value="CAG7835832.1"/>
    <property type="molecule type" value="Genomic_DNA"/>
</dbReference>
<dbReference type="PANTHER" id="PTHR11707:SF28">
    <property type="entry name" value="60 KDA LYSOPHOSPHOLIPASE"/>
    <property type="match status" value="1"/>
</dbReference>
<dbReference type="AlphaFoldDB" id="A0A8J2LGL0"/>
<dbReference type="FunFam" id="3.40.50.1170:FF:000003">
    <property type="entry name" value="60 kDa lysophospholipase"/>
    <property type="match status" value="1"/>
</dbReference>
<evidence type="ECO:0000256" key="4">
    <source>
        <dbReference type="ARBA" id="ARBA00022801"/>
    </source>
</evidence>
<feature type="repeat" description="ANK" evidence="9">
    <location>
        <begin position="523"/>
        <end position="555"/>
    </location>
</feature>
<evidence type="ECO:0000256" key="12">
    <source>
        <dbReference type="SAM" id="Phobius"/>
    </source>
</evidence>
<dbReference type="PROSITE" id="PS00236">
    <property type="entry name" value="NEUROTR_ION_CHANNEL"/>
    <property type="match status" value="1"/>
</dbReference>
<sequence>ALISEAEIVPLTPPQDLVLARSMEQLDPTTLRGTLRRNESFDRCFFQPHERKVLVIYTGGTIGMVRSKRGALTCAPNMLENTVRKFPHLHDDSYAKVRFEDAVGENGSTPLVLPEIPGENFRIAYTIFEYDPLLDSSNMTMDDWIRIARDIKNNYEAFDGFVVLHGTDTMAYTASALSFMMENLGKSVVITGSQIPLFESRSDGRDNFLGALIMAGSYMIPEVTCYFGHRLFRGNRITKVSSDSLNAFDSPNMQPIASMGINIQVNYNLVYRPRKISSFTLNTALNRNVGLLRLFPSITPETVRVFLQPPTMGVVLQTYGAGNFPTNRTDLLQELEQASRRGVLIVNCTQCGHGSVSAIYETGQTTEAAGVIPGWDMTPEAALTKLSYVLGRSDWNLEKKREMVQCNIRGELTRVTRAAPSHHLLATAKKELVQGESTPAIGNGATDKGIGSLDVVDRIVRMVAGSLKMHAPEEVEGIRRILAPSLSCALVAQACESDYHLQNLDSLFGKSEAEISVGDVGTLGRTPLHYACALNDLRTVEYLLHKGASVHVRDSRGFSAFREAIEFDSQEVIPILRQCGAHLTLEATALGAELCLAASRGDVKRLQSYHLAGANLNQVDPCGRTPLHAATEALHRGSVEFLLESGAKPCLRNRLGQTPAELAELLNSSEIVNLFLALAPFTSSPAIAIGNLTLSYSLAAMNYNYNNNNNNNNNHHNNNNHNTNGPYGSPGPHQQHQYSVMNPYTYVNNYNCCIHDMYSNRDQSTTDQRPGGSLALSDILPADSKSYDKNRPPKNHDKNATIVYFHVTVLSIDSINEESMTYVADVFLAQSWRDGRLRLPIKMDDQYRILDVQWLNNIWRPDCFFKNAKSVTFHEMSVPNHYLWLYNDKTLLYMSKLTLVLSCAMKFETFPHDTQVCSMMIESLSHTTEDLIFRWNHTDPLVVNDEIELPQLDIARNGTDDCTLNYSTGNFTCLAVVFELRRRLGYHLFHTYIPSALIVVMSWISFWIKPEAIPARVTLGVTSLLTLATQNTQSQSSLPPVSYVKAIDIWMSSCTVFVFMSLMEFAVVNHFLGPGPIDKGYDDFNDLNGIHHVIQPIKTTPCHYCQLQRRRSSPRTPNYTNFCSSRDVALAIDKGSRFFFPFSFVILNFVYWFTFL</sequence>
<feature type="non-terminal residue" evidence="17">
    <location>
        <position position="1"/>
    </location>
</feature>
<dbReference type="NCBIfam" id="TIGR00860">
    <property type="entry name" value="LIC"/>
    <property type="match status" value="1"/>
</dbReference>
<dbReference type="InterPro" id="IPR006034">
    <property type="entry name" value="Asparaginase/glutaminase-like"/>
</dbReference>
<evidence type="ECO:0000256" key="6">
    <source>
        <dbReference type="ARBA" id="ARBA00023136"/>
    </source>
</evidence>
<dbReference type="PIRSF" id="PIRSF500176">
    <property type="entry name" value="L_ASNase"/>
    <property type="match status" value="1"/>
</dbReference>
<dbReference type="Pfam" id="PF02932">
    <property type="entry name" value="Neur_chan_memb"/>
    <property type="match status" value="1"/>
</dbReference>
<dbReference type="SMART" id="SM00248">
    <property type="entry name" value="ANK"/>
    <property type="match status" value="3"/>
</dbReference>
<protein>
    <recommendedName>
        <fullName evidence="2">asparaginase</fullName>
        <ecNumber evidence="2">3.5.1.1</ecNumber>
    </recommendedName>
</protein>
<dbReference type="SMART" id="SM00870">
    <property type="entry name" value="Asparaginase"/>
    <property type="match status" value="1"/>
</dbReference>
<dbReference type="NCBIfam" id="TIGR00519">
    <property type="entry name" value="asnASE_I"/>
    <property type="match status" value="1"/>
</dbReference>